<comment type="caution">
    <text evidence="3">The sequence shown here is derived from an EMBL/GenBank/DDBJ whole genome shotgun (WGS) entry which is preliminary data.</text>
</comment>
<dbReference type="EMBL" id="JAKLTY010000027">
    <property type="protein sequence ID" value="MCG2631300.1"/>
    <property type="molecule type" value="Genomic_DNA"/>
</dbReference>
<gene>
    <name evidence="4" type="ORF">L6637_23245</name>
    <name evidence="3" type="ORF">L6654_32190</name>
</gene>
<feature type="domain" description="ATP-grasp" evidence="2">
    <location>
        <begin position="119"/>
        <end position="295"/>
    </location>
</feature>
<dbReference type="InterPro" id="IPR036291">
    <property type="entry name" value="NAD(P)-bd_dom_sf"/>
</dbReference>
<evidence type="ECO:0000259" key="2">
    <source>
        <dbReference type="PROSITE" id="PS50975"/>
    </source>
</evidence>
<dbReference type="RefSeq" id="WP_237865964.1">
    <property type="nucleotide sequence ID" value="NZ_JAKLTY010000027.1"/>
</dbReference>
<dbReference type="Gene3D" id="3.40.50.20">
    <property type="match status" value="1"/>
</dbReference>
<evidence type="ECO:0000256" key="1">
    <source>
        <dbReference type="PROSITE-ProRule" id="PRU00409"/>
    </source>
</evidence>
<proteinExistence type="predicted"/>
<organism evidence="3 6">
    <name type="scientific">Bradyrhizobium zhengyangense</name>
    <dbReference type="NCBI Taxonomy" id="2911009"/>
    <lineage>
        <taxon>Bacteria</taxon>
        <taxon>Pseudomonadati</taxon>
        <taxon>Pseudomonadota</taxon>
        <taxon>Alphaproteobacteria</taxon>
        <taxon>Hyphomicrobiales</taxon>
        <taxon>Nitrobacteraceae</taxon>
        <taxon>Bradyrhizobium</taxon>
    </lineage>
</organism>
<evidence type="ECO:0000313" key="3">
    <source>
        <dbReference type="EMBL" id="MCG2631300.1"/>
    </source>
</evidence>
<dbReference type="InterPro" id="IPR011761">
    <property type="entry name" value="ATP-grasp"/>
</dbReference>
<protein>
    <recommendedName>
        <fullName evidence="2">ATP-grasp domain-containing protein</fullName>
    </recommendedName>
</protein>
<sequence>MRKTILITGARAPAALHLARIFYHAGHRVVLADTFRYPMSRATRMKHAYEQLPSPRQGFSDYCAAVAALVAREAPDVIVPTCEEVFYLAAVRDIRGIDIKFFAPHFDLLAKVHNKADFAEVAMGLGADPPPTVRLCSRDDLSVMPQPEGLVLKPAWSRFGSRVLIRPSRAALDALCPTAADPWVAQAYLPGEEISAYAVAVNGRLAAFQSYKPTYRVGQGAGVAFAPVADPVARKFVDGLVARLNWTGQISFDFRRDAQGELHVIECNPRTTSGVHYFGPADGLDKAILEGRDARASSTAPMTLPLAMLAYGLPDAIRNRGFAQWRRDFAGMQDISVWPGDRGLLLSQLRALGEIAVRALRNGTGLLEASVRDIEWDGEPLA</sequence>
<evidence type="ECO:0000313" key="5">
    <source>
        <dbReference type="Proteomes" id="UP001139012"/>
    </source>
</evidence>
<keyword evidence="5" id="KW-1185">Reference proteome</keyword>
<name>A0A9X1RJF1_9BRAD</name>
<dbReference type="Proteomes" id="UP001139054">
    <property type="component" value="Unassembled WGS sequence"/>
</dbReference>
<keyword evidence="1" id="KW-0067">ATP-binding</keyword>
<evidence type="ECO:0000313" key="4">
    <source>
        <dbReference type="EMBL" id="MCG2669885.1"/>
    </source>
</evidence>
<reference evidence="3" key="1">
    <citation type="submission" date="2022-01" db="EMBL/GenBank/DDBJ databases">
        <title>Genome sequnece data of strain Bradyrhizobium sp. nov.</title>
        <authorList>
            <person name="Zhang J."/>
        </authorList>
    </citation>
    <scope>NUCLEOTIDE SEQUENCE</scope>
    <source>
        <strain evidence="4">WYCCWR 12774</strain>
        <strain evidence="3">WYCCWR 13023</strain>
    </source>
</reference>
<evidence type="ECO:0000313" key="6">
    <source>
        <dbReference type="Proteomes" id="UP001139054"/>
    </source>
</evidence>
<dbReference type="GO" id="GO:0046872">
    <property type="term" value="F:metal ion binding"/>
    <property type="evidence" value="ECO:0007669"/>
    <property type="project" value="InterPro"/>
</dbReference>
<dbReference type="PROSITE" id="PS50975">
    <property type="entry name" value="ATP_GRASP"/>
    <property type="match status" value="1"/>
</dbReference>
<dbReference type="SUPFAM" id="SSF56059">
    <property type="entry name" value="Glutathione synthetase ATP-binding domain-like"/>
    <property type="match status" value="1"/>
</dbReference>
<keyword evidence="1" id="KW-0547">Nucleotide-binding</keyword>
<dbReference type="GO" id="GO:0005524">
    <property type="term" value="F:ATP binding"/>
    <property type="evidence" value="ECO:0007669"/>
    <property type="project" value="UniProtKB-UniRule"/>
</dbReference>
<dbReference type="SUPFAM" id="SSF51735">
    <property type="entry name" value="NAD(P)-binding Rossmann-fold domains"/>
    <property type="match status" value="1"/>
</dbReference>
<dbReference type="AlphaFoldDB" id="A0A9X1RJF1"/>
<dbReference type="Gene3D" id="3.30.470.20">
    <property type="entry name" value="ATP-grasp fold, B domain"/>
    <property type="match status" value="1"/>
</dbReference>
<accession>A0A9X1RJF1</accession>
<dbReference type="Proteomes" id="UP001139012">
    <property type="component" value="Unassembled WGS sequence"/>
</dbReference>
<dbReference type="EMBL" id="JAKLUA010000007">
    <property type="protein sequence ID" value="MCG2669885.1"/>
    <property type="molecule type" value="Genomic_DNA"/>
</dbReference>